<evidence type="ECO:0000256" key="3">
    <source>
        <dbReference type="ARBA" id="ARBA00022448"/>
    </source>
</evidence>
<feature type="repeat" description="Solcar" evidence="8">
    <location>
        <begin position="421"/>
        <end position="506"/>
    </location>
</feature>
<evidence type="ECO:0000256" key="8">
    <source>
        <dbReference type="PROSITE-ProRule" id="PRU00282"/>
    </source>
</evidence>
<dbReference type="GO" id="GO:0055085">
    <property type="term" value="P:transmembrane transport"/>
    <property type="evidence" value="ECO:0007669"/>
    <property type="project" value="InterPro"/>
</dbReference>
<keyword evidence="3 9" id="KW-0813">Transport</keyword>
<dbReference type="InterPro" id="IPR018108">
    <property type="entry name" value="MCP_transmembrane"/>
</dbReference>
<evidence type="ECO:0000256" key="1">
    <source>
        <dbReference type="ARBA" id="ARBA00004141"/>
    </source>
</evidence>
<dbReference type="GO" id="GO:0016020">
    <property type="term" value="C:membrane"/>
    <property type="evidence" value="ECO:0007669"/>
    <property type="project" value="UniProtKB-SubCell"/>
</dbReference>
<dbReference type="SUPFAM" id="SSF103506">
    <property type="entry name" value="Mitochondrial carrier"/>
    <property type="match status" value="2"/>
</dbReference>
<feature type="compositionally biased region" description="Basic residues" evidence="10">
    <location>
        <begin position="197"/>
        <end position="206"/>
    </location>
</feature>
<dbReference type="Pfam" id="PF00153">
    <property type="entry name" value="Mito_carr"/>
    <property type="match status" value="4"/>
</dbReference>
<evidence type="ECO:0000256" key="11">
    <source>
        <dbReference type="SAM" id="Phobius"/>
    </source>
</evidence>
<comment type="subcellular location">
    <subcellularLocation>
        <location evidence="1">Membrane</location>
        <topology evidence="1">Multi-pass membrane protein</topology>
    </subcellularLocation>
</comment>
<dbReference type="PANTHER" id="PTHR45683">
    <property type="entry name" value="MITOCHONDRIAL NICOTINAMIDE ADENINE DINUCLEOTIDE TRANSPORTER 1-RELATED-RELATED"/>
    <property type="match status" value="1"/>
</dbReference>
<evidence type="ECO:0000256" key="2">
    <source>
        <dbReference type="ARBA" id="ARBA00006375"/>
    </source>
</evidence>
<feature type="compositionally biased region" description="Low complexity" evidence="10">
    <location>
        <begin position="227"/>
        <end position="262"/>
    </location>
</feature>
<dbReference type="GO" id="GO:0006862">
    <property type="term" value="P:nucleotide transport"/>
    <property type="evidence" value="ECO:0007669"/>
    <property type="project" value="InterPro"/>
</dbReference>
<comment type="caution">
    <text evidence="12">The sequence shown here is derived from an EMBL/GenBank/DDBJ whole genome shotgun (WGS) entry which is preliminary data.</text>
</comment>
<accession>A0AAD3E244</accession>
<dbReference type="AlphaFoldDB" id="A0AAD3E244"/>
<evidence type="ECO:0000256" key="4">
    <source>
        <dbReference type="ARBA" id="ARBA00022692"/>
    </source>
</evidence>
<keyword evidence="4 8" id="KW-0812">Transmembrane</keyword>
<feature type="repeat" description="Solcar" evidence="8">
    <location>
        <begin position="3"/>
        <end position="87"/>
    </location>
</feature>
<dbReference type="EMBL" id="BMAR01000045">
    <property type="protein sequence ID" value="GFR51087.1"/>
    <property type="molecule type" value="Genomic_DNA"/>
</dbReference>
<gene>
    <name evidence="12" type="ORF">Agub_g13413</name>
</gene>
<proteinExistence type="inferred from homology"/>
<dbReference type="Gene3D" id="1.50.40.10">
    <property type="entry name" value="Mitochondrial carrier domain"/>
    <property type="match status" value="2"/>
</dbReference>
<feature type="repeat" description="Solcar" evidence="8">
    <location>
        <begin position="283"/>
        <end position="364"/>
    </location>
</feature>
<keyword evidence="5" id="KW-0677">Repeat</keyword>
<evidence type="ECO:0000256" key="6">
    <source>
        <dbReference type="ARBA" id="ARBA00022989"/>
    </source>
</evidence>
<keyword evidence="7 8" id="KW-0472">Membrane</keyword>
<dbReference type="InterPro" id="IPR044712">
    <property type="entry name" value="SLC25A32-like"/>
</dbReference>
<evidence type="ECO:0008006" key="14">
    <source>
        <dbReference type="Google" id="ProtNLM"/>
    </source>
</evidence>
<feature type="region of interest" description="Disordered" evidence="10">
    <location>
        <begin position="371"/>
        <end position="415"/>
    </location>
</feature>
<organism evidence="12 13">
    <name type="scientific">Astrephomene gubernaculifera</name>
    <dbReference type="NCBI Taxonomy" id="47775"/>
    <lineage>
        <taxon>Eukaryota</taxon>
        <taxon>Viridiplantae</taxon>
        <taxon>Chlorophyta</taxon>
        <taxon>core chlorophytes</taxon>
        <taxon>Chlorophyceae</taxon>
        <taxon>CS clade</taxon>
        <taxon>Chlamydomonadales</taxon>
        <taxon>Astrephomenaceae</taxon>
        <taxon>Astrephomene</taxon>
    </lineage>
</organism>
<evidence type="ECO:0000256" key="7">
    <source>
        <dbReference type="ARBA" id="ARBA00023136"/>
    </source>
</evidence>
<evidence type="ECO:0000313" key="12">
    <source>
        <dbReference type="EMBL" id="GFR51087.1"/>
    </source>
</evidence>
<keyword evidence="6 11" id="KW-1133">Transmembrane helix</keyword>
<reference evidence="12 13" key="1">
    <citation type="journal article" date="2021" name="Sci. Rep.">
        <title>Genome sequencing of the multicellular alga Astrephomene provides insights into convergent evolution of germ-soma differentiation.</title>
        <authorList>
            <person name="Yamashita S."/>
            <person name="Yamamoto K."/>
            <person name="Matsuzaki R."/>
            <person name="Suzuki S."/>
            <person name="Yamaguchi H."/>
            <person name="Hirooka S."/>
            <person name="Minakuchi Y."/>
            <person name="Miyagishima S."/>
            <person name="Kawachi M."/>
            <person name="Toyoda A."/>
            <person name="Nozaki H."/>
        </authorList>
    </citation>
    <scope>NUCLEOTIDE SEQUENCE [LARGE SCALE GENOMIC DNA]</scope>
    <source>
        <strain evidence="12 13">NIES-4017</strain>
    </source>
</reference>
<evidence type="ECO:0000256" key="9">
    <source>
        <dbReference type="RuleBase" id="RU000488"/>
    </source>
</evidence>
<dbReference type="InterPro" id="IPR023395">
    <property type="entry name" value="MCP_dom_sf"/>
</dbReference>
<evidence type="ECO:0000256" key="10">
    <source>
        <dbReference type="SAM" id="MobiDB-lite"/>
    </source>
</evidence>
<comment type="similarity">
    <text evidence="2 9">Belongs to the mitochondrial carrier (TC 2.A.29) family.</text>
</comment>
<evidence type="ECO:0000313" key="13">
    <source>
        <dbReference type="Proteomes" id="UP001054857"/>
    </source>
</evidence>
<feature type="compositionally biased region" description="Polar residues" evidence="10">
    <location>
        <begin position="181"/>
        <end position="195"/>
    </location>
</feature>
<dbReference type="PROSITE" id="PS50920">
    <property type="entry name" value="SOLCAR"/>
    <property type="match status" value="3"/>
</dbReference>
<name>A0AAD3E244_9CHLO</name>
<feature type="transmembrane region" description="Helical" evidence="11">
    <location>
        <begin position="6"/>
        <end position="29"/>
    </location>
</feature>
<sequence length="511" mass="52127">MERDEAINAVSGAVAGLVTAVFVCPLDVLKTRLQVTKARSTSISGGIRAIVAREGVGGMYKGLGPTLLALLPNWAVYFVVYDSLKRRLGAAHTTSGGSGGAAAPVGPLTHMAAAAGAGVTTILVTNPLWVVKTRMQCHGMVAAAVSGAVEGTAVVPAAAAGLGLQSGLCAVTGRALTSAEVSSGSAVQQQPTPSHHANGHQHHHQQQQHQQPRATQSPHQQAHVAPSSTVNGSSCSSSDSRVAARSSCSASSSNGAKAAVAPGPGPPSPPSGARVAPATPATAAAATFASTTAVAGARGGGGGAASAAIASYLRRPPYKSTAEALLRIAREEGLRGLYSGLAPSMAGIAHVAIQFPLYEYAKQAVARHKAERHLELEKERQQQLHCHRQQQQQPSAGSGAGGESRTEGASLPDGPLLTDSLTVPELVATSAFAKVVASTATYPHEVVRSYMHLSGSGPLSGLKEAVVSVWREDGLRGFYRGCGANLVRTTPAAAMTFTTFELVSRALRDAL</sequence>
<protein>
    <recommendedName>
        <fullName evidence="14">Mitochondrial carrier protein</fullName>
    </recommendedName>
</protein>
<dbReference type="Proteomes" id="UP001054857">
    <property type="component" value="Unassembled WGS sequence"/>
</dbReference>
<feature type="region of interest" description="Disordered" evidence="10">
    <location>
        <begin position="181"/>
        <end position="278"/>
    </location>
</feature>
<evidence type="ECO:0000256" key="5">
    <source>
        <dbReference type="ARBA" id="ARBA00022737"/>
    </source>
</evidence>
<feature type="compositionally biased region" description="Basic and acidic residues" evidence="10">
    <location>
        <begin position="372"/>
        <end position="382"/>
    </location>
</feature>
<keyword evidence="13" id="KW-1185">Reference proteome</keyword>